<dbReference type="RefSeq" id="WP_166951749.1">
    <property type="nucleotide sequence ID" value="NZ_CP077072.1"/>
</dbReference>
<dbReference type="GO" id="GO:0009289">
    <property type="term" value="C:pilus"/>
    <property type="evidence" value="ECO:0007669"/>
    <property type="project" value="UniProtKB-SubCell"/>
</dbReference>
<proteinExistence type="inferred from homology"/>
<dbReference type="InterPro" id="IPR050263">
    <property type="entry name" value="Bact_Fimbrial_Adh_Pro"/>
</dbReference>
<name>A0A7X5UDR1_9GAMM</name>
<dbReference type="Pfam" id="PF00419">
    <property type="entry name" value="Fimbrial"/>
    <property type="match status" value="1"/>
</dbReference>
<evidence type="ECO:0000256" key="3">
    <source>
        <dbReference type="ARBA" id="ARBA00023263"/>
    </source>
</evidence>
<comment type="caution">
    <text evidence="6">The sequence shown here is derived from an EMBL/GenBank/DDBJ whole genome shotgun (WGS) entry which is preliminary data.</text>
</comment>
<evidence type="ECO:0000256" key="1">
    <source>
        <dbReference type="ARBA" id="ARBA00004561"/>
    </source>
</evidence>
<comment type="subcellular location">
    <subcellularLocation>
        <location evidence="1">Fimbrium</location>
    </subcellularLocation>
</comment>
<dbReference type="GO" id="GO:0043709">
    <property type="term" value="P:cell adhesion involved in single-species biofilm formation"/>
    <property type="evidence" value="ECO:0007669"/>
    <property type="project" value="TreeGrafter"/>
</dbReference>
<dbReference type="InterPro" id="IPR036937">
    <property type="entry name" value="Adhesion_dom_fimbrial_sf"/>
</dbReference>
<dbReference type="InterPro" id="IPR000259">
    <property type="entry name" value="Adhesion_dom_fimbrial"/>
</dbReference>
<dbReference type="PANTHER" id="PTHR33420">
    <property type="entry name" value="FIMBRIAL SUBUNIT ELFA-RELATED"/>
    <property type="match status" value="1"/>
</dbReference>
<dbReference type="Proteomes" id="UP000490980">
    <property type="component" value="Unassembled WGS sequence"/>
</dbReference>
<evidence type="ECO:0000256" key="2">
    <source>
        <dbReference type="ARBA" id="ARBA00006671"/>
    </source>
</evidence>
<comment type="similarity">
    <text evidence="2">Belongs to the fimbrial protein family.</text>
</comment>
<reference evidence="6 7" key="1">
    <citation type="submission" date="2020-03" db="EMBL/GenBank/DDBJ databases">
        <authorList>
            <person name="Lai Q."/>
        </authorList>
    </citation>
    <scope>NUCLEOTIDE SEQUENCE [LARGE SCALE GENOMIC DNA]</scope>
    <source>
        <strain evidence="6 7">CCUG 25036</strain>
    </source>
</reference>
<dbReference type="AlphaFoldDB" id="A0A7X5UDR1"/>
<accession>A0A7X5UDR1</accession>
<evidence type="ECO:0000256" key="4">
    <source>
        <dbReference type="SAM" id="SignalP"/>
    </source>
</evidence>
<sequence length="171" mass="17599">MQTKLLLLAASLAFAPTFATAGTVQFTGEIVASTCDTSSGADNLTVNLTPVDAGALSAEGQTAGHHVLPIKLTCTSASGRKVAVKFTSANFADPVTGHLKPDTTSTATNVQLAIYNTEGEVQQFNAAPTASSWKDTTNGDIALDHTVAYYATGPAGEGTIRANATFDVVYQ</sequence>
<dbReference type="PANTHER" id="PTHR33420:SF14">
    <property type="entry name" value="TYPE 1 FIMBRIN D-MANNOSE SPECIFIC ADHESIN"/>
    <property type="match status" value="1"/>
</dbReference>
<dbReference type="Gene3D" id="2.60.40.1090">
    <property type="entry name" value="Fimbrial-type adhesion domain"/>
    <property type="match status" value="1"/>
</dbReference>
<keyword evidence="7" id="KW-1185">Reference proteome</keyword>
<keyword evidence="4" id="KW-0732">Signal</keyword>
<feature type="chain" id="PRO_5030726453" evidence="4">
    <location>
        <begin position="22"/>
        <end position="171"/>
    </location>
</feature>
<feature type="domain" description="Fimbrial-type adhesion" evidence="5">
    <location>
        <begin position="25"/>
        <end position="171"/>
    </location>
</feature>
<protein>
    <submittedName>
        <fullName evidence="6">Type 1 fimbrial protein</fullName>
    </submittedName>
</protein>
<feature type="signal peptide" evidence="4">
    <location>
        <begin position="1"/>
        <end position="21"/>
    </location>
</feature>
<evidence type="ECO:0000313" key="6">
    <source>
        <dbReference type="EMBL" id="NII08621.1"/>
    </source>
</evidence>
<dbReference type="InterPro" id="IPR008966">
    <property type="entry name" value="Adhesion_dom_sf"/>
</dbReference>
<dbReference type="SUPFAM" id="SSF49401">
    <property type="entry name" value="Bacterial adhesins"/>
    <property type="match status" value="1"/>
</dbReference>
<evidence type="ECO:0000259" key="5">
    <source>
        <dbReference type="Pfam" id="PF00419"/>
    </source>
</evidence>
<organism evidence="6 7">
    <name type="scientific">Luteibacter anthropi</name>
    <dbReference type="NCBI Taxonomy" id="564369"/>
    <lineage>
        <taxon>Bacteria</taxon>
        <taxon>Pseudomonadati</taxon>
        <taxon>Pseudomonadota</taxon>
        <taxon>Gammaproteobacteria</taxon>
        <taxon>Lysobacterales</taxon>
        <taxon>Rhodanobacteraceae</taxon>
        <taxon>Luteibacter</taxon>
    </lineage>
</organism>
<keyword evidence="3" id="KW-0281">Fimbrium</keyword>
<dbReference type="EMBL" id="JAARLZ010000013">
    <property type="protein sequence ID" value="NII08621.1"/>
    <property type="molecule type" value="Genomic_DNA"/>
</dbReference>
<gene>
    <name evidence="6" type="ORF">HBF25_19730</name>
</gene>
<evidence type="ECO:0000313" key="7">
    <source>
        <dbReference type="Proteomes" id="UP000490980"/>
    </source>
</evidence>